<proteinExistence type="inferred from homology"/>
<dbReference type="GO" id="GO:0030170">
    <property type="term" value="F:pyridoxal phosphate binding"/>
    <property type="evidence" value="ECO:0007669"/>
    <property type="project" value="InterPro"/>
</dbReference>
<dbReference type="NCBIfam" id="NF005102">
    <property type="entry name" value="PRK06541.1"/>
    <property type="match status" value="1"/>
</dbReference>
<gene>
    <name evidence="6" type="ORF">A7U43_09055</name>
</gene>
<accession>A0A172UK45</accession>
<reference evidence="6 7" key="1">
    <citation type="submission" date="2016-05" db="EMBL/GenBank/DDBJ databases">
        <title>Complete genome sequence of a phthalic acid esters degrading Mycobacterium sp. YC-RL4.</title>
        <authorList>
            <person name="Ren L."/>
            <person name="Fan S."/>
            <person name="Ruth N."/>
            <person name="Jia Y."/>
            <person name="Wang J."/>
            <person name="Qiao C."/>
        </authorList>
    </citation>
    <scope>NUCLEOTIDE SEQUENCE [LARGE SCALE GENOMIC DNA]</scope>
    <source>
        <strain evidence="6 7">YC-RL4</strain>
    </source>
</reference>
<keyword evidence="2" id="KW-0032">Aminotransferase</keyword>
<dbReference type="PANTHER" id="PTHR43094:SF1">
    <property type="entry name" value="AMINOTRANSFERASE CLASS-III"/>
    <property type="match status" value="1"/>
</dbReference>
<dbReference type="InterPro" id="IPR015421">
    <property type="entry name" value="PyrdxlP-dep_Trfase_major"/>
</dbReference>
<keyword evidence="3" id="KW-0808">Transferase</keyword>
<dbReference type="Gene3D" id="3.90.1150.10">
    <property type="entry name" value="Aspartate Aminotransferase, domain 1"/>
    <property type="match status" value="1"/>
</dbReference>
<keyword evidence="4 5" id="KW-0663">Pyridoxal phosphate</keyword>
<dbReference type="AlphaFoldDB" id="A0A172UK45"/>
<dbReference type="SUPFAM" id="SSF53383">
    <property type="entry name" value="PLP-dependent transferases"/>
    <property type="match status" value="1"/>
</dbReference>
<dbReference type="RefSeq" id="WP_067993762.1">
    <property type="nucleotide sequence ID" value="NZ_CP015596.1"/>
</dbReference>
<evidence type="ECO:0008006" key="8">
    <source>
        <dbReference type="Google" id="ProtNLM"/>
    </source>
</evidence>
<evidence type="ECO:0000313" key="7">
    <source>
        <dbReference type="Proteomes" id="UP000077143"/>
    </source>
</evidence>
<evidence type="ECO:0000256" key="5">
    <source>
        <dbReference type="RuleBase" id="RU003560"/>
    </source>
</evidence>
<dbReference type="GO" id="GO:0008483">
    <property type="term" value="F:transaminase activity"/>
    <property type="evidence" value="ECO:0007669"/>
    <property type="project" value="UniProtKB-KW"/>
</dbReference>
<dbReference type="InterPro" id="IPR005814">
    <property type="entry name" value="Aminotrans_3"/>
</dbReference>
<sequence length="462" mass="50319">MTIVSETDQTTTGDLAAKANRHLWGHFARHGKGITPPIITRGEGTRIFDDKGNSYIDGLSGLFVVQVGHGREELAAAAARQAEQLAFFPLWSYATPSAIELAERVANYAPGDLNRVFFTTGGGEAVESAWKLAKQFFKLTGKPGKYKVISRSIAYHGTPQGALAITGIPAFKAPFDPPTPGGFRVPNTNFYRAPEQFSTDPKAWGRYCADRIAEAIEYEGPDTVAAVFLEPVQNAGGCFPPPPGYFERVREICDEYDVLLVSDEVICAYGRIGSMFACDDFGYVPDIITSAKGLTSGYSPLGAMIASDRLFEPFNDGSTVFGHGYTFGGHPVSSAVALANLDIFEREGINAHVKQNAPVFRATLEKLYDLPIVGDVRGEGFFYGIELVKDKATKETFNDEESERLLRGYLTPALWEAGLYCRADDRGDPVVQLAPPLISGQAEFDAIYDILHNVLSEAGRRL</sequence>
<dbReference type="FunFam" id="3.40.640.10:FF:000014">
    <property type="entry name" value="Adenosylmethionine-8-amino-7-oxononanoate aminotransferase, probable"/>
    <property type="match status" value="1"/>
</dbReference>
<evidence type="ECO:0000256" key="2">
    <source>
        <dbReference type="ARBA" id="ARBA00022576"/>
    </source>
</evidence>
<dbReference type="Pfam" id="PF00202">
    <property type="entry name" value="Aminotran_3"/>
    <property type="match status" value="1"/>
</dbReference>
<keyword evidence="7" id="KW-1185">Reference proteome</keyword>
<dbReference type="OrthoDB" id="9801834at2"/>
<evidence type="ECO:0000256" key="4">
    <source>
        <dbReference type="ARBA" id="ARBA00022898"/>
    </source>
</evidence>
<dbReference type="InterPro" id="IPR015422">
    <property type="entry name" value="PyrdxlP-dep_Trfase_small"/>
</dbReference>
<dbReference type="PIRSF" id="PIRSF000521">
    <property type="entry name" value="Transaminase_4ab_Lys_Orn"/>
    <property type="match status" value="1"/>
</dbReference>
<dbReference type="Gene3D" id="3.40.640.10">
    <property type="entry name" value="Type I PLP-dependent aspartate aminotransferase-like (Major domain)"/>
    <property type="match status" value="1"/>
</dbReference>
<dbReference type="InterPro" id="IPR049704">
    <property type="entry name" value="Aminotrans_3_PPA_site"/>
</dbReference>
<comment type="similarity">
    <text evidence="1 5">Belongs to the class-III pyridoxal-phosphate-dependent aminotransferase family.</text>
</comment>
<dbReference type="CDD" id="cd00610">
    <property type="entry name" value="OAT_like"/>
    <property type="match status" value="1"/>
</dbReference>
<evidence type="ECO:0000256" key="1">
    <source>
        <dbReference type="ARBA" id="ARBA00008954"/>
    </source>
</evidence>
<dbReference type="PROSITE" id="PS00600">
    <property type="entry name" value="AA_TRANSFER_CLASS_3"/>
    <property type="match status" value="1"/>
</dbReference>
<name>A0A172UK45_9MYCO</name>
<evidence type="ECO:0000313" key="6">
    <source>
        <dbReference type="EMBL" id="ANE79453.1"/>
    </source>
</evidence>
<dbReference type="STRING" id="1682113.A7U43_09055"/>
<protein>
    <recommendedName>
        <fullName evidence="8">Aspartate aminotransferase family protein</fullName>
    </recommendedName>
</protein>
<dbReference type="InterPro" id="IPR015424">
    <property type="entry name" value="PyrdxlP-dep_Trfase"/>
</dbReference>
<dbReference type="KEGG" id="madi:A7U43_09055"/>
<dbReference type="PANTHER" id="PTHR43094">
    <property type="entry name" value="AMINOTRANSFERASE"/>
    <property type="match status" value="1"/>
</dbReference>
<organism evidence="6 7">
    <name type="scientific">Mycobacterium adipatum</name>
    <dbReference type="NCBI Taxonomy" id="1682113"/>
    <lineage>
        <taxon>Bacteria</taxon>
        <taxon>Bacillati</taxon>
        <taxon>Actinomycetota</taxon>
        <taxon>Actinomycetes</taxon>
        <taxon>Mycobacteriales</taxon>
        <taxon>Mycobacteriaceae</taxon>
        <taxon>Mycobacterium</taxon>
    </lineage>
</organism>
<evidence type="ECO:0000256" key="3">
    <source>
        <dbReference type="ARBA" id="ARBA00022679"/>
    </source>
</evidence>
<dbReference type="EMBL" id="CP015596">
    <property type="protein sequence ID" value="ANE79453.1"/>
    <property type="molecule type" value="Genomic_DNA"/>
</dbReference>
<dbReference type="Proteomes" id="UP000077143">
    <property type="component" value="Chromosome"/>
</dbReference>